<proteinExistence type="predicted"/>
<sequence length="435" mass="49191">MVRDADYVLYCIRGDRCAFYHDENDRRKIAANGCKLNTNQEDSKMAKTGLKSHGITSSKDTKRFVPFSPHEDISADVGVYQRKHARSEFLSNQLPSLSQPVAIGLSNPVRPEMRTNQASYAMHHNVMMNNHPFMMPPPAYSLQTKISFPKRVSQKVKELSEIIEPIETANEMVYNNQLFEGASIPSRQTSYSEHSAYMFNKQYGGRPVYQVHPGPLGRVNNQPIKFTHNNSPQIDSLGVDSTTPSSEIVNKKRASKPESDHLKYLFDGGVGYERRADSLKSLAPPGLNLRSKIDEESEQAKSQNDFSEQYKEKLQSKFITRSQRKITEDKDQEDRSQNSSENESPPKSPSKLKLSKMCKSSTGFIPKHLRESQKKPSDDMSNQIQFDINKLVDSTVNSRKHSEVSNEDKPVAFAHQKHTGEIPSQDKEAGYFQGA</sequence>
<feature type="compositionally biased region" description="Basic and acidic residues" evidence="1">
    <location>
        <begin position="325"/>
        <end position="336"/>
    </location>
</feature>
<name>A0A7S3NAI9_9SPIT</name>
<dbReference type="EMBL" id="HBII01033880">
    <property type="protein sequence ID" value="CAE0355138.1"/>
    <property type="molecule type" value="Transcribed_RNA"/>
</dbReference>
<feature type="compositionally biased region" description="Low complexity" evidence="1">
    <location>
        <begin position="337"/>
        <end position="361"/>
    </location>
</feature>
<feature type="region of interest" description="Disordered" evidence="1">
    <location>
        <begin position="318"/>
        <end position="384"/>
    </location>
</feature>
<evidence type="ECO:0000313" key="2">
    <source>
        <dbReference type="EMBL" id="CAE0355138.1"/>
    </source>
</evidence>
<evidence type="ECO:0000256" key="1">
    <source>
        <dbReference type="SAM" id="MobiDB-lite"/>
    </source>
</evidence>
<feature type="compositionally biased region" description="Basic and acidic residues" evidence="1">
    <location>
        <begin position="368"/>
        <end position="378"/>
    </location>
</feature>
<reference evidence="2" key="1">
    <citation type="submission" date="2021-01" db="EMBL/GenBank/DDBJ databases">
        <authorList>
            <person name="Corre E."/>
            <person name="Pelletier E."/>
            <person name="Niang G."/>
            <person name="Scheremetjew M."/>
            <person name="Finn R."/>
            <person name="Kale V."/>
            <person name="Holt S."/>
            <person name="Cochrane G."/>
            <person name="Meng A."/>
            <person name="Brown T."/>
            <person name="Cohen L."/>
        </authorList>
    </citation>
    <scope>NUCLEOTIDE SEQUENCE</scope>
    <source>
        <strain evidence="2">FSP1.4</strain>
    </source>
</reference>
<accession>A0A7S3NAI9</accession>
<gene>
    <name evidence="2" type="ORF">EHAR0213_LOCUS14055</name>
</gene>
<organism evidence="2">
    <name type="scientific">Euplotes harpa</name>
    <dbReference type="NCBI Taxonomy" id="151035"/>
    <lineage>
        <taxon>Eukaryota</taxon>
        <taxon>Sar</taxon>
        <taxon>Alveolata</taxon>
        <taxon>Ciliophora</taxon>
        <taxon>Intramacronucleata</taxon>
        <taxon>Spirotrichea</taxon>
        <taxon>Hypotrichia</taxon>
        <taxon>Euplotida</taxon>
        <taxon>Euplotidae</taxon>
        <taxon>Euplotes</taxon>
    </lineage>
</organism>
<protein>
    <submittedName>
        <fullName evidence="2">Uncharacterized protein</fullName>
    </submittedName>
</protein>
<dbReference type="AlphaFoldDB" id="A0A7S3NAI9"/>